<dbReference type="RefSeq" id="WP_089860804.1">
    <property type="nucleotide sequence ID" value="NZ_FNDW01000012.1"/>
</dbReference>
<evidence type="ECO:0000256" key="2">
    <source>
        <dbReference type="ARBA" id="ARBA00022452"/>
    </source>
</evidence>
<dbReference type="GO" id="GO:0015562">
    <property type="term" value="F:efflux transmembrane transporter activity"/>
    <property type="evidence" value="ECO:0007669"/>
    <property type="project" value="InterPro"/>
</dbReference>
<comment type="subcellular location">
    <subcellularLocation>
        <location evidence="1">Cell outer membrane</location>
    </subcellularLocation>
</comment>
<dbReference type="GO" id="GO:0009279">
    <property type="term" value="C:cell outer membrane"/>
    <property type="evidence" value="ECO:0007669"/>
    <property type="project" value="UniProtKB-SubCell"/>
</dbReference>
<evidence type="ECO:0000313" key="7">
    <source>
        <dbReference type="Proteomes" id="UP000198869"/>
    </source>
</evidence>
<keyword evidence="3" id="KW-0812">Transmembrane</keyword>
<protein>
    <submittedName>
        <fullName evidence="6">Outer membrane protein TolC</fullName>
    </submittedName>
</protein>
<dbReference type="PANTHER" id="PTHR30026:SF20">
    <property type="entry name" value="OUTER MEMBRANE PROTEIN TOLC"/>
    <property type="match status" value="1"/>
</dbReference>
<gene>
    <name evidence="6" type="ORF">SAMN05421846_112123</name>
</gene>
<dbReference type="EMBL" id="FNDW01000012">
    <property type="protein sequence ID" value="SDI72972.1"/>
    <property type="molecule type" value="Genomic_DNA"/>
</dbReference>
<proteinExistence type="predicted"/>
<reference evidence="7" key="1">
    <citation type="submission" date="2016-10" db="EMBL/GenBank/DDBJ databases">
        <authorList>
            <person name="Varghese N."/>
            <person name="Submissions S."/>
        </authorList>
    </citation>
    <scope>NUCLEOTIDE SEQUENCE [LARGE SCALE GENOMIC DNA]</scope>
    <source>
        <strain evidence="7">DSM 17071</strain>
    </source>
</reference>
<dbReference type="Proteomes" id="UP000198869">
    <property type="component" value="Unassembled WGS sequence"/>
</dbReference>
<keyword evidence="7" id="KW-1185">Reference proteome</keyword>
<evidence type="ECO:0000313" key="6">
    <source>
        <dbReference type="EMBL" id="SDI72972.1"/>
    </source>
</evidence>
<evidence type="ECO:0000256" key="5">
    <source>
        <dbReference type="ARBA" id="ARBA00023237"/>
    </source>
</evidence>
<evidence type="ECO:0000256" key="1">
    <source>
        <dbReference type="ARBA" id="ARBA00004442"/>
    </source>
</evidence>
<name>A0A1G8MYC2_9FLAO</name>
<dbReference type="InterPro" id="IPR051906">
    <property type="entry name" value="TolC-like"/>
</dbReference>
<dbReference type="PANTHER" id="PTHR30026">
    <property type="entry name" value="OUTER MEMBRANE PROTEIN TOLC"/>
    <property type="match status" value="1"/>
</dbReference>
<evidence type="ECO:0000256" key="3">
    <source>
        <dbReference type="ARBA" id="ARBA00022692"/>
    </source>
</evidence>
<dbReference type="Gene3D" id="1.20.1600.10">
    <property type="entry name" value="Outer membrane efflux proteins (OEP)"/>
    <property type="match status" value="1"/>
</dbReference>
<keyword evidence="4" id="KW-0472">Membrane</keyword>
<keyword evidence="2" id="KW-1134">Transmembrane beta strand</keyword>
<accession>A0A1G8MYC2</accession>
<organism evidence="6 7">
    <name type="scientific">Chryseobacterium taeanense</name>
    <dbReference type="NCBI Taxonomy" id="311334"/>
    <lineage>
        <taxon>Bacteria</taxon>
        <taxon>Pseudomonadati</taxon>
        <taxon>Bacteroidota</taxon>
        <taxon>Flavobacteriia</taxon>
        <taxon>Flavobacteriales</taxon>
        <taxon>Weeksellaceae</taxon>
        <taxon>Chryseobacterium group</taxon>
        <taxon>Chryseobacterium</taxon>
    </lineage>
</organism>
<dbReference type="SUPFAM" id="SSF56954">
    <property type="entry name" value="Outer membrane efflux proteins (OEP)"/>
    <property type="match status" value="1"/>
</dbReference>
<dbReference type="STRING" id="311334.SAMN05421846_112123"/>
<dbReference type="AlphaFoldDB" id="A0A1G8MYC2"/>
<dbReference type="GO" id="GO:1990281">
    <property type="term" value="C:efflux pump complex"/>
    <property type="evidence" value="ECO:0007669"/>
    <property type="project" value="TreeGrafter"/>
</dbReference>
<sequence length="469" mass="54586">MMGLKKILLFIFLMDSLNLYCQTILDINYFFGKINQTTAYKIAENNYRIQKIQNDFFHKSLYPSVTLNTSIPYQRSISEVTQPDGTLKFIERNYINSNATLNTSQVLPFTGGTINLSNSINYSRDFNNNYTNFSSNWVSLSFRQPINGYNSYKWDRKLNNLIKKKDSIDFLKNTIKIRYDIAKSYIEAQNAQLKCLLLNENIKKVKTLLNEISEKYLHGRAIKTDIAQVEISIKKLNGYLKANSVDYKNTLNELERVSGIEIKDSINLVGVDEIEYLIDKDDLVRNLDRNSFELEWMINDLKAESNLDKTKKEGGISLNLQGGLGVNSSSTEISRLFNAPLQTQFLTIGINIPILDWGVSKDKIRIALLEKENVRLKKEEDRDEHLKSIDELISYFWNLKSQMQVFKDQIKLSEKLIIDYRELLLLGKLTISEFNNQLYENINLSIEYEKLKSSLYLLKYRIDELNLKY</sequence>
<dbReference type="GO" id="GO:0015288">
    <property type="term" value="F:porin activity"/>
    <property type="evidence" value="ECO:0007669"/>
    <property type="project" value="TreeGrafter"/>
</dbReference>
<keyword evidence="5" id="KW-0998">Cell outer membrane</keyword>
<dbReference type="OrthoDB" id="940457at2"/>
<evidence type="ECO:0000256" key="4">
    <source>
        <dbReference type="ARBA" id="ARBA00023136"/>
    </source>
</evidence>